<dbReference type="EMBL" id="AP018515">
    <property type="protein sequence ID" value="BBC80758.1"/>
    <property type="molecule type" value="Genomic_DNA"/>
</dbReference>
<evidence type="ECO:0000313" key="1">
    <source>
        <dbReference type="EMBL" id="BBC80758.1"/>
    </source>
</evidence>
<dbReference type="Proteomes" id="UP000270034">
    <property type="component" value="Chromosome"/>
</dbReference>
<reference evidence="1 2" key="1">
    <citation type="submission" date="2018-02" db="EMBL/GenBank/DDBJ databases">
        <title>Acetobacter orientalis genome.</title>
        <authorList>
            <person name="Nakashima N."/>
            <person name="Tamura T."/>
        </authorList>
    </citation>
    <scope>NUCLEOTIDE SEQUENCE [LARGE SCALE GENOMIC DNA]</scope>
    <source>
        <strain evidence="1 2">FAN1</strain>
    </source>
</reference>
<proteinExistence type="predicted"/>
<name>A0A2Z5ZJJ4_9PROT</name>
<dbReference type="AlphaFoldDB" id="A0A2Z5ZJJ4"/>
<evidence type="ECO:0000313" key="2">
    <source>
        <dbReference type="Proteomes" id="UP000270034"/>
    </source>
</evidence>
<accession>A0A2Z5ZJJ4</accession>
<protein>
    <submittedName>
        <fullName evidence="1">E3 ubiquitin-protein ligase TRIM71-like</fullName>
    </submittedName>
</protein>
<sequence length="55" mass="5796">MGGVVLAVTLCRLCRPLAVLGAVFFAPTAPVWPLQKAAVLSQNSPMSSLSFTHLK</sequence>
<organism evidence="1 2">
    <name type="scientific">Acetobacter orientalis</name>
    <dbReference type="NCBI Taxonomy" id="146474"/>
    <lineage>
        <taxon>Bacteria</taxon>
        <taxon>Pseudomonadati</taxon>
        <taxon>Pseudomonadota</taxon>
        <taxon>Alphaproteobacteria</taxon>
        <taxon>Acetobacterales</taxon>
        <taxon>Acetobacteraceae</taxon>
        <taxon>Acetobacter</taxon>
    </lineage>
</organism>
<gene>
    <name evidence="1" type="ORF">AcetOrient_orf03640</name>
</gene>
<dbReference type="KEGG" id="aot:AcetOri_orf03640"/>